<accession>A0ABC8TSA3</accession>
<evidence type="ECO:0000313" key="2">
    <source>
        <dbReference type="EMBL" id="CAK9172074.1"/>
    </source>
</evidence>
<organism evidence="2 3">
    <name type="scientific">Ilex paraguariensis</name>
    <name type="common">yerba mate</name>
    <dbReference type="NCBI Taxonomy" id="185542"/>
    <lineage>
        <taxon>Eukaryota</taxon>
        <taxon>Viridiplantae</taxon>
        <taxon>Streptophyta</taxon>
        <taxon>Embryophyta</taxon>
        <taxon>Tracheophyta</taxon>
        <taxon>Spermatophyta</taxon>
        <taxon>Magnoliopsida</taxon>
        <taxon>eudicotyledons</taxon>
        <taxon>Gunneridae</taxon>
        <taxon>Pentapetalae</taxon>
        <taxon>asterids</taxon>
        <taxon>campanulids</taxon>
        <taxon>Aquifoliales</taxon>
        <taxon>Aquifoliaceae</taxon>
        <taxon>Ilex</taxon>
    </lineage>
</organism>
<proteinExistence type="predicted"/>
<dbReference type="PANTHER" id="PTHR31549">
    <property type="entry name" value="PROTEIN, PUTATIVE (DUF247)-RELATED-RELATED"/>
    <property type="match status" value="1"/>
</dbReference>
<dbReference type="InterPro" id="IPR004158">
    <property type="entry name" value="DUF247_pln"/>
</dbReference>
<keyword evidence="3" id="KW-1185">Reference proteome</keyword>
<keyword evidence="1" id="KW-0812">Transmembrane</keyword>
<protein>
    <submittedName>
        <fullName evidence="2">Uncharacterized protein</fullName>
    </submittedName>
</protein>
<gene>
    <name evidence="2" type="ORF">ILEXP_LOCUS41702</name>
</gene>
<dbReference type="PANTHER" id="PTHR31549:SF277">
    <property type="entry name" value="OS08G0167400 PROTEIN"/>
    <property type="match status" value="1"/>
</dbReference>
<dbReference type="AlphaFoldDB" id="A0ABC8TSA3"/>
<feature type="transmembrane region" description="Helical" evidence="1">
    <location>
        <begin position="532"/>
        <end position="552"/>
    </location>
</feature>
<reference evidence="2 3" key="1">
    <citation type="submission" date="2024-02" db="EMBL/GenBank/DDBJ databases">
        <authorList>
            <person name="Vignale AGUSTIN F."/>
            <person name="Sosa J E."/>
            <person name="Modenutti C."/>
        </authorList>
    </citation>
    <scope>NUCLEOTIDE SEQUENCE [LARGE SCALE GENOMIC DNA]</scope>
</reference>
<evidence type="ECO:0000313" key="3">
    <source>
        <dbReference type="Proteomes" id="UP001642360"/>
    </source>
</evidence>
<dbReference type="EMBL" id="CAUOFW020005903">
    <property type="protein sequence ID" value="CAK9172074.1"/>
    <property type="molecule type" value="Genomic_DNA"/>
</dbReference>
<keyword evidence="1" id="KW-0472">Membrane</keyword>
<dbReference type="Proteomes" id="UP001642360">
    <property type="component" value="Unassembled WGS sequence"/>
</dbReference>
<name>A0ABC8TSA3_9AQUA</name>
<dbReference type="Pfam" id="PF03140">
    <property type="entry name" value="DUF247"/>
    <property type="match status" value="1"/>
</dbReference>
<comment type="caution">
    <text evidence="2">The sequence shown here is derived from an EMBL/GenBank/DDBJ whole genome shotgun (WGS) entry which is preliminary data.</text>
</comment>
<sequence>MASLSSAMKSYSNISSHFDEEQWIIQIRQALDEDLEEKTQEIPVSIFHVPRTLKASKPDCYIPQEVAFGPYHYWRPELYEMQRYKLAAAQRIQKQLKNLRFHQLVEELVKYGPKTRAYYHTYLDFNGETLAWMMAVDASFLLEFLQIFAIKEGNKKLLTSVSSRMSHLLDIAGAKSAHNAILRDMVMLENQIPSFLLRKMLEVQFSSVELADNMLVSMLIGFRRELSPFKMKDEEHPHIRVWEHVHLLGVLYSSIVPESEVPSEITEVEEEREKEGEGKDEESNILGEANYIKQCVDEVWKLIMKLGHVKIRFIKRLVFSKPIQVILKLPWKIISNLPGFKVFKLASECLCFPQDKENVKPVNDSSSLNSTGKPPLVEEISIPSVTELSKAGVKFSPTNGGILNLGFDCKTVTLYLPTINIDVNTEVILRNLVAYEACNASGPLALTRYTELMNGIIDTAEDAKLLRQRGIIVNRLKNDEEVANLWNGMSRSMRLTKVPFLDKVIEDVNKYHGSKLTVKAGKFMKAYVFQSWKFLSLFAAILLLLLVTFQAFCSVYSCSRITHEHLQ</sequence>
<keyword evidence="1" id="KW-1133">Transmembrane helix</keyword>
<evidence type="ECO:0000256" key="1">
    <source>
        <dbReference type="SAM" id="Phobius"/>
    </source>
</evidence>